<sequence>MSHKSSVAEEDVENALHEVGTVGSPADADHVSHAATRTRPTFVTRLLGLLRTTEASKLRMDEHAKPLMYGLQDGSTFDESSLAAEEDVYLSGNRWKHRRAPILSKAKSVFPVVVIVALMVLGVLQLAEAIVGGTPLFFKSKARSTLNWRDVAFDDTLQNDPYAATRGVIPRPCHSHNDYEHDNPLFDALHYGCTSVEADIWLTTKDDKEDLYVGHTSLSLTPSRTLRSLYLNPLLELLDAVNSNNTSGKLNGVFETNPAESLVLLIDIKNDGAGTFNALTNQLAPFRAKNYLTYHNGSALVPGPLTIVGSGSTPYSSILAQNTTNRTIFFDAPLSSLSQPTSDSQRFTDFNTTTSLYASSSLRDTIGLIPFALLPGDPLPSHLEKIRAATRAAHARGLLVRWWDTPGWPASWREKVWRVLRREGADVLNVDDLQAARDWSGW</sequence>
<dbReference type="GO" id="GO:0006629">
    <property type="term" value="P:lipid metabolic process"/>
    <property type="evidence" value="ECO:0007669"/>
    <property type="project" value="InterPro"/>
</dbReference>
<comment type="caution">
    <text evidence="4">The sequence shown here is derived from an EMBL/GenBank/DDBJ whole genome shotgun (WGS) entry which is preliminary data.</text>
</comment>
<reference evidence="4 5" key="1">
    <citation type="journal article" date="2020" name="Microbiol. Resour. Announc.">
        <title>Draft Genome Sequence of a Cladosporium Species Isolated from the Mesophotic Ascidian Didemnum maculosum.</title>
        <authorList>
            <person name="Gioti A."/>
            <person name="Siaperas R."/>
            <person name="Nikolaivits E."/>
            <person name="Le Goff G."/>
            <person name="Ouazzani J."/>
            <person name="Kotoulas G."/>
            <person name="Topakas E."/>
        </authorList>
    </citation>
    <scope>NUCLEOTIDE SEQUENCE [LARGE SCALE GENOMIC DNA]</scope>
    <source>
        <strain evidence="4 5">TM138-S3</strain>
    </source>
</reference>
<dbReference type="GeneID" id="96002849"/>
<keyword evidence="3" id="KW-0812">Transmembrane</keyword>
<dbReference type="PANTHER" id="PTHR31571:SF1">
    <property type="entry name" value="ALTERED INHERITANCE OF MITOCHONDRIA PROTEIN 6"/>
    <property type="match status" value="1"/>
</dbReference>
<dbReference type="Proteomes" id="UP000803884">
    <property type="component" value="Unassembled WGS sequence"/>
</dbReference>
<gene>
    <name evidence="4" type="ORF">WHR41_01405</name>
</gene>
<dbReference type="AlphaFoldDB" id="A0AB34KY78"/>
<evidence type="ECO:0000256" key="3">
    <source>
        <dbReference type="SAM" id="Phobius"/>
    </source>
</evidence>
<evidence type="ECO:0000313" key="4">
    <source>
        <dbReference type="EMBL" id="KAL1589994.1"/>
    </source>
</evidence>
<feature type="transmembrane region" description="Helical" evidence="3">
    <location>
        <begin position="108"/>
        <end position="127"/>
    </location>
</feature>
<dbReference type="SUPFAM" id="SSF51695">
    <property type="entry name" value="PLC-like phosphodiesterases"/>
    <property type="match status" value="1"/>
</dbReference>
<keyword evidence="3" id="KW-1133">Transmembrane helix</keyword>
<protein>
    <recommendedName>
        <fullName evidence="2">Altered inheritance of mitochondria protein 6</fullName>
    </recommendedName>
</protein>
<name>A0AB34KY78_9PEZI</name>
<keyword evidence="3" id="KW-0472">Membrane</keyword>
<dbReference type="GO" id="GO:0008081">
    <property type="term" value="F:phosphoric diester hydrolase activity"/>
    <property type="evidence" value="ECO:0007669"/>
    <property type="project" value="InterPro"/>
</dbReference>
<organism evidence="4 5">
    <name type="scientific">Cladosporium halotolerans</name>
    <dbReference type="NCBI Taxonomy" id="1052096"/>
    <lineage>
        <taxon>Eukaryota</taxon>
        <taxon>Fungi</taxon>
        <taxon>Dikarya</taxon>
        <taxon>Ascomycota</taxon>
        <taxon>Pezizomycotina</taxon>
        <taxon>Dothideomycetes</taxon>
        <taxon>Dothideomycetidae</taxon>
        <taxon>Cladosporiales</taxon>
        <taxon>Cladosporiaceae</taxon>
        <taxon>Cladosporium</taxon>
    </lineage>
</organism>
<dbReference type="RefSeq" id="XP_069233099.1">
    <property type="nucleotide sequence ID" value="XM_069370011.1"/>
</dbReference>
<comment type="similarity">
    <text evidence="1">Belongs to the AIM6 family.</text>
</comment>
<dbReference type="InterPro" id="IPR051236">
    <property type="entry name" value="HAT_RTT109-like"/>
</dbReference>
<evidence type="ECO:0000256" key="1">
    <source>
        <dbReference type="ARBA" id="ARBA00008858"/>
    </source>
</evidence>
<keyword evidence="5" id="KW-1185">Reference proteome</keyword>
<dbReference type="InterPro" id="IPR017946">
    <property type="entry name" value="PLC-like_Pdiesterase_TIM-brl"/>
</dbReference>
<dbReference type="PANTHER" id="PTHR31571">
    <property type="entry name" value="ALTERED INHERITANCE OF MITOCHONDRIA PROTEIN 6"/>
    <property type="match status" value="1"/>
</dbReference>
<evidence type="ECO:0000256" key="2">
    <source>
        <dbReference type="ARBA" id="ARBA00014286"/>
    </source>
</evidence>
<evidence type="ECO:0000313" key="5">
    <source>
        <dbReference type="Proteomes" id="UP000803884"/>
    </source>
</evidence>
<accession>A0AB34KY78</accession>
<dbReference type="EMBL" id="JAAQHG020000003">
    <property type="protein sequence ID" value="KAL1589994.1"/>
    <property type="molecule type" value="Genomic_DNA"/>
</dbReference>
<proteinExistence type="inferred from homology"/>